<name>A0A1R4GWJ1_9GAMM</name>
<keyword evidence="5 7" id="KW-1133">Transmembrane helix</keyword>
<dbReference type="AlphaFoldDB" id="A0A1R4GWJ1"/>
<feature type="transmembrane region" description="Helical" evidence="7">
    <location>
        <begin position="12"/>
        <end position="34"/>
    </location>
</feature>
<keyword evidence="4 7" id="KW-0812">Transmembrane</keyword>
<dbReference type="PANTHER" id="PTHR33452">
    <property type="entry name" value="OXIDOREDUCTASE CATD-RELATED"/>
    <property type="match status" value="1"/>
</dbReference>
<evidence type="ECO:0000256" key="4">
    <source>
        <dbReference type="ARBA" id="ARBA00022692"/>
    </source>
</evidence>
<dbReference type="STRING" id="1945521.A1232T_01843"/>
<feature type="transmembrane region" description="Helical" evidence="7">
    <location>
        <begin position="103"/>
        <end position="123"/>
    </location>
</feature>
<dbReference type="GO" id="GO:0005886">
    <property type="term" value="C:plasma membrane"/>
    <property type="evidence" value="ECO:0007669"/>
    <property type="project" value="UniProtKB-SubCell"/>
</dbReference>
<keyword evidence="9" id="KW-1185">Reference proteome</keyword>
<dbReference type="InterPro" id="IPR051907">
    <property type="entry name" value="DoxX-like_oxidoreductase"/>
</dbReference>
<feature type="transmembrane region" description="Helical" evidence="7">
    <location>
        <begin position="46"/>
        <end position="65"/>
    </location>
</feature>
<dbReference type="OrthoDB" id="9792760at2"/>
<evidence type="ECO:0000256" key="6">
    <source>
        <dbReference type="ARBA" id="ARBA00023136"/>
    </source>
</evidence>
<dbReference type="InterPro" id="IPR032808">
    <property type="entry name" value="DoxX"/>
</dbReference>
<evidence type="ECO:0000313" key="9">
    <source>
        <dbReference type="Proteomes" id="UP000188357"/>
    </source>
</evidence>
<protein>
    <submittedName>
        <fullName evidence="8">Inner membrane protein YqjF</fullName>
    </submittedName>
</protein>
<keyword evidence="6 7" id="KW-0472">Membrane</keyword>
<comment type="similarity">
    <text evidence="2">Belongs to the DoxX family.</text>
</comment>
<comment type="subcellular location">
    <subcellularLocation>
        <location evidence="1">Cell membrane</location>
        <topology evidence="1">Multi-pass membrane protein</topology>
    </subcellularLocation>
</comment>
<evidence type="ECO:0000256" key="3">
    <source>
        <dbReference type="ARBA" id="ARBA00022475"/>
    </source>
</evidence>
<dbReference type="RefSeq" id="WP_077451537.1">
    <property type="nucleotide sequence ID" value="NZ_FUGE01000183.1"/>
</dbReference>
<dbReference type="Pfam" id="PF07681">
    <property type="entry name" value="DoxX"/>
    <property type="match status" value="1"/>
</dbReference>
<dbReference type="Proteomes" id="UP000188357">
    <property type="component" value="Unassembled WGS sequence"/>
</dbReference>
<accession>A0A1R4GWJ1</accession>
<reference evidence="8 9" key="1">
    <citation type="submission" date="2017-02" db="EMBL/GenBank/DDBJ databases">
        <authorList>
            <person name="Peterson S.W."/>
        </authorList>
    </citation>
    <scope>NUCLEOTIDE SEQUENCE [LARGE SCALE GENOMIC DNA]</scope>
    <source>
        <strain evidence="8">Psychrobacter_piechaudii</strain>
    </source>
</reference>
<keyword evidence="3" id="KW-1003">Cell membrane</keyword>
<evidence type="ECO:0000256" key="2">
    <source>
        <dbReference type="ARBA" id="ARBA00006679"/>
    </source>
</evidence>
<gene>
    <name evidence="8" type="primary">yqjF</name>
    <name evidence="8" type="ORF">A1232T_01843</name>
</gene>
<sequence>MNTSVNNASALLGRFLLVVIFIFSGIGKITGYAATQGYMESMGVPGFILPLVILLEVFGCLAILVGFKTRLVAFLMAGFSIVSALIFHADFGDQNQMMNFMKNLAMASGFLMIMAHGPGAYSIDARNQTQPTTLSV</sequence>
<evidence type="ECO:0000256" key="5">
    <source>
        <dbReference type="ARBA" id="ARBA00022989"/>
    </source>
</evidence>
<proteinExistence type="inferred from homology"/>
<evidence type="ECO:0000256" key="1">
    <source>
        <dbReference type="ARBA" id="ARBA00004651"/>
    </source>
</evidence>
<dbReference type="PANTHER" id="PTHR33452:SF1">
    <property type="entry name" value="INNER MEMBRANE PROTEIN YPHA-RELATED"/>
    <property type="match status" value="1"/>
</dbReference>
<evidence type="ECO:0000256" key="7">
    <source>
        <dbReference type="SAM" id="Phobius"/>
    </source>
</evidence>
<evidence type="ECO:0000313" key="8">
    <source>
        <dbReference type="EMBL" id="SJM72616.1"/>
    </source>
</evidence>
<organism evidence="8 9">
    <name type="scientific">Psychrobacter piechaudii</name>
    <dbReference type="NCBI Taxonomy" id="1945521"/>
    <lineage>
        <taxon>Bacteria</taxon>
        <taxon>Pseudomonadati</taxon>
        <taxon>Pseudomonadota</taxon>
        <taxon>Gammaproteobacteria</taxon>
        <taxon>Moraxellales</taxon>
        <taxon>Moraxellaceae</taxon>
        <taxon>Psychrobacter</taxon>
    </lineage>
</organism>
<dbReference type="EMBL" id="FUGE01000183">
    <property type="protein sequence ID" value="SJM72616.1"/>
    <property type="molecule type" value="Genomic_DNA"/>
</dbReference>
<feature type="transmembrane region" description="Helical" evidence="7">
    <location>
        <begin position="71"/>
        <end position="91"/>
    </location>
</feature>